<gene>
    <name evidence="2" type="ORF">C1I98_31920</name>
</gene>
<feature type="region of interest" description="Disordered" evidence="1">
    <location>
        <begin position="21"/>
        <end position="41"/>
    </location>
</feature>
<protein>
    <submittedName>
        <fullName evidence="2">Short-chain dehydrogenase</fullName>
    </submittedName>
</protein>
<sequence length="41" mass="4239">DMGGRGGRPVAEGAAGIVWAATLPDDGPTGGFFRDRKPVPW</sequence>
<dbReference type="EMBL" id="POUA01000373">
    <property type="protein sequence ID" value="PZG29467.1"/>
    <property type="molecule type" value="Genomic_DNA"/>
</dbReference>
<organism evidence="2 3">
    <name type="scientific">Spongiactinospora gelatinilytica</name>
    <dbReference type="NCBI Taxonomy" id="2666298"/>
    <lineage>
        <taxon>Bacteria</taxon>
        <taxon>Bacillati</taxon>
        <taxon>Actinomycetota</taxon>
        <taxon>Actinomycetes</taxon>
        <taxon>Streptosporangiales</taxon>
        <taxon>Streptosporangiaceae</taxon>
        <taxon>Spongiactinospora</taxon>
    </lineage>
</organism>
<proteinExistence type="predicted"/>
<evidence type="ECO:0000256" key="1">
    <source>
        <dbReference type="SAM" id="MobiDB-lite"/>
    </source>
</evidence>
<accession>A0A2W2G5J0</accession>
<reference evidence="2 3" key="1">
    <citation type="submission" date="2018-01" db="EMBL/GenBank/DDBJ databases">
        <title>Draft genome sequence of Sphaerisporangium sp. 7K107.</title>
        <authorList>
            <person name="Sahin N."/>
            <person name="Saygin H."/>
            <person name="Ay H."/>
        </authorList>
    </citation>
    <scope>NUCLEOTIDE SEQUENCE [LARGE SCALE GENOMIC DNA]</scope>
    <source>
        <strain evidence="2 3">7K107</strain>
    </source>
</reference>
<dbReference type="AlphaFoldDB" id="A0A2W2G5J0"/>
<comment type="caution">
    <text evidence="2">The sequence shown here is derived from an EMBL/GenBank/DDBJ whole genome shotgun (WGS) entry which is preliminary data.</text>
</comment>
<evidence type="ECO:0000313" key="3">
    <source>
        <dbReference type="Proteomes" id="UP000248544"/>
    </source>
</evidence>
<dbReference type="Proteomes" id="UP000248544">
    <property type="component" value="Unassembled WGS sequence"/>
</dbReference>
<keyword evidence="3" id="KW-1185">Reference proteome</keyword>
<name>A0A2W2G5J0_9ACTN</name>
<evidence type="ECO:0000313" key="2">
    <source>
        <dbReference type="EMBL" id="PZG29467.1"/>
    </source>
</evidence>
<feature type="non-terminal residue" evidence="2">
    <location>
        <position position="1"/>
    </location>
</feature>